<dbReference type="STRING" id="87229.A0A4Z1KM34"/>
<organism evidence="1 2">
    <name type="scientific">Botrytis porri</name>
    <dbReference type="NCBI Taxonomy" id="87229"/>
    <lineage>
        <taxon>Eukaryota</taxon>
        <taxon>Fungi</taxon>
        <taxon>Dikarya</taxon>
        <taxon>Ascomycota</taxon>
        <taxon>Pezizomycotina</taxon>
        <taxon>Leotiomycetes</taxon>
        <taxon>Helotiales</taxon>
        <taxon>Sclerotiniaceae</taxon>
        <taxon>Botrytis</taxon>
    </lineage>
</organism>
<evidence type="ECO:0000313" key="1">
    <source>
        <dbReference type="EMBL" id="TGO87121.1"/>
    </source>
</evidence>
<reference evidence="1 2" key="1">
    <citation type="submission" date="2017-12" db="EMBL/GenBank/DDBJ databases">
        <title>Comparative genomics of Botrytis spp.</title>
        <authorList>
            <person name="Valero-Jimenez C.A."/>
            <person name="Tapia P."/>
            <person name="Veloso J."/>
            <person name="Silva-Moreno E."/>
            <person name="Staats M."/>
            <person name="Valdes J.H."/>
            <person name="Van Kan J.A.L."/>
        </authorList>
    </citation>
    <scope>NUCLEOTIDE SEQUENCE [LARGE SCALE GENOMIC DNA]</scope>
    <source>
        <strain evidence="1 2">MUCL3349</strain>
    </source>
</reference>
<proteinExistence type="predicted"/>
<name>A0A4Z1KM34_9HELO</name>
<dbReference type="Proteomes" id="UP000297280">
    <property type="component" value="Unassembled WGS sequence"/>
</dbReference>
<keyword evidence="2" id="KW-1185">Reference proteome</keyword>
<sequence length="172" mass="18715">MPIPPNPDIIAYAVTDPTLIVLVFETPLDFEVGLDAPLDLYVETLMLRKNLQTKSKSNTEPVRCGIFTHEIDITGNSRLSIDLTGEDGTKDEMNGYRGGNIEFYVEHIGDKDVDSLLLTVAGGDGLSRDSVFGADTDTVGENGGRLAVQSATSIQFRGSEINKRSWAIHLLC</sequence>
<dbReference type="EMBL" id="PQXO01000249">
    <property type="protein sequence ID" value="TGO87121.1"/>
    <property type="molecule type" value="Genomic_DNA"/>
</dbReference>
<gene>
    <name evidence="1" type="ORF">BPOR_0249g00110</name>
</gene>
<evidence type="ECO:0000313" key="2">
    <source>
        <dbReference type="Proteomes" id="UP000297280"/>
    </source>
</evidence>
<accession>A0A4Z1KM34</accession>
<dbReference type="AlphaFoldDB" id="A0A4Z1KM34"/>
<comment type="caution">
    <text evidence="1">The sequence shown here is derived from an EMBL/GenBank/DDBJ whole genome shotgun (WGS) entry which is preliminary data.</text>
</comment>
<protein>
    <submittedName>
        <fullName evidence="1">Uncharacterized protein</fullName>
    </submittedName>
</protein>
<dbReference type="OrthoDB" id="4363590at2759"/>